<evidence type="ECO:0000313" key="3">
    <source>
        <dbReference type="Proteomes" id="UP000789390"/>
    </source>
</evidence>
<dbReference type="EMBL" id="CAKKLH010000179">
    <property type="protein sequence ID" value="CAH0105289.1"/>
    <property type="molecule type" value="Genomic_DNA"/>
</dbReference>
<dbReference type="SUPFAM" id="SSF89796">
    <property type="entry name" value="CoA-transferase family III (CaiB/BaiF)"/>
    <property type="match status" value="1"/>
</dbReference>
<dbReference type="GO" id="GO:0008111">
    <property type="term" value="F:alpha-methylacyl-CoA racemase activity"/>
    <property type="evidence" value="ECO:0007669"/>
    <property type="project" value="TreeGrafter"/>
</dbReference>
<gene>
    <name evidence="2" type="ORF">DGAL_LOCUS8309</name>
</gene>
<keyword evidence="3" id="KW-1185">Reference proteome</keyword>
<dbReference type="PANTHER" id="PTHR48228:SF5">
    <property type="entry name" value="ALPHA-METHYLACYL-COA RACEMASE"/>
    <property type="match status" value="1"/>
</dbReference>
<dbReference type="InterPro" id="IPR050509">
    <property type="entry name" value="CoA-transferase_III"/>
</dbReference>
<comment type="caution">
    <text evidence="2">The sequence shown here is derived from an EMBL/GenBank/DDBJ whole genome shotgun (WGS) entry which is preliminary data.</text>
</comment>
<dbReference type="OrthoDB" id="16747at2759"/>
<evidence type="ECO:0000256" key="1">
    <source>
        <dbReference type="ARBA" id="ARBA00008383"/>
    </source>
</evidence>
<sequence>MALKGIKVIEMAGLAPAPFCGMILSDFGADVIRVDKANAPPLDRQGRGKRSIALNLKSPEGIAIVHKLCAKADVIIEPFRPGVMEKLGLGPSVLLNQNPRLIYARLTGFGQNGAYSSMAGHDINYVALSGLLSLLGRDKSNPLPPQNLLADFAGGGLLCAMGIAMALFEREKSNMGQIIDSSMVEGAAYIGSWIFKSQDMPVWSGVRGKSWFDGGIHYYETYRTKDGKHMTVGALEPQFYQELVQRLIGAGIKNVPDQYPDDAEEAKAQMTEIFLQKTQAEWRAIFDGTDACVAPVLSLDEAPLHEHNASRGSFIRNTKGQWDPAPAPRLSRTPAQALTNVEEPQIGENTRDILAQMGFNKEEIQKFIKNKIAHQVNGSAKL</sequence>
<protein>
    <recommendedName>
        <fullName evidence="4">Alpha-methylacyl-CoA racemase</fullName>
    </recommendedName>
</protein>
<dbReference type="GO" id="GO:0008206">
    <property type="term" value="P:bile acid metabolic process"/>
    <property type="evidence" value="ECO:0007669"/>
    <property type="project" value="TreeGrafter"/>
</dbReference>
<organism evidence="2 3">
    <name type="scientific">Daphnia galeata</name>
    <dbReference type="NCBI Taxonomy" id="27404"/>
    <lineage>
        <taxon>Eukaryota</taxon>
        <taxon>Metazoa</taxon>
        <taxon>Ecdysozoa</taxon>
        <taxon>Arthropoda</taxon>
        <taxon>Crustacea</taxon>
        <taxon>Branchiopoda</taxon>
        <taxon>Diplostraca</taxon>
        <taxon>Cladocera</taxon>
        <taxon>Anomopoda</taxon>
        <taxon>Daphniidae</taxon>
        <taxon>Daphnia</taxon>
    </lineage>
</organism>
<dbReference type="InterPro" id="IPR003673">
    <property type="entry name" value="CoA-Trfase_fam_III"/>
</dbReference>
<reference evidence="2" key="1">
    <citation type="submission" date="2021-11" db="EMBL/GenBank/DDBJ databases">
        <authorList>
            <person name="Schell T."/>
        </authorList>
    </citation>
    <scope>NUCLEOTIDE SEQUENCE</scope>
    <source>
        <strain evidence="2">M5</strain>
    </source>
</reference>
<comment type="similarity">
    <text evidence="1">Belongs to the CoA-transferase III family.</text>
</comment>
<dbReference type="GO" id="GO:0005739">
    <property type="term" value="C:mitochondrion"/>
    <property type="evidence" value="ECO:0007669"/>
    <property type="project" value="TreeGrafter"/>
</dbReference>
<name>A0A8J2RPA9_9CRUS</name>
<dbReference type="Pfam" id="PF02515">
    <property type="entry name" value="CoA_transf_3"/>
    <property type="match status" value="1"/>
</dbReference>
<dbReference type="AlphaFoldDB" id="A0A8J2RPA9"/>
<dbReference type="Gene3D" id="3.30.1540.10">
    <property type="entry name" value="formyl-coa transferase, domain 3"/>
    <property type="match status" value="1"/>
</dbReference>
<evidence type="ECO:0000313" key="2">
    <source>
        <dbReference type="EMBL" id="CAH0105289.1"/>
    </source>
</evidence>
<accession>A0A8J2RPA9</accession>
<dbReference type="PANTHER" id="PTHR48228">
    <property type="entry name" value="SUCCINYL-COA--D-CITRAMALATE COA-TRANSFERASE"/>
    <property type="match status" value="1"/>
</dbReference>
<dbReference type="Proteomes" id="UP000789390">
    <property type="component" value="Unassembled WGS sequence"/>
</dbReference>
<proteinExistence type="inferred from homology"/>
<dbReference type="InterPro" id="IPR023606">
    <property type="entry name" value="CoA-Trfase_III_dom_1_sf"/>
</dbReference>
<dbReference type="Gene3D" id="3.40.50.10540">
    <property type="entry name" value="Crotonobetainyl-coa:carnitine coa-transferase, domain 1"/>
    <property type="match status" value="1"/>
</dbReference>
<dbReference type="InterPro" id="IPR044855">
    <property type="entry name" value="CoA-Trfase_III_dom3_sf"/>
</dbReference>
<evidence type="ECO:0008006" key="4">
    <source>
        <dbReference type="Google" id="ProtNLM"/>
    </source>
</evidence>